<evidence type="ECO:0000313" key="10">
    <source>
        <dbReference type="Proteomes" id="UP000525652"/>
    </source>
</evidence>
<keyword evidence="5 8" id="KW-1133">Transmembrane helix</keyword>
<dbReference type="Proteomes" id="UP000525652">
    <property type="component" value="Unassembled WGS sequence"/>
</dbReference>
<accession>A0A7X1AVF7</accession>
<dbReference type="AlphaFoldDB" id="A0A7X1AVF7"/>
<reference evidence="9 10" key="1">
    <citation type="submission" date="2020-07" db="EMBL/GenBank/DDBJ databases">
        <authorList>
            <person name="Feng X."/>
        </authorList>
    </citation>
    <scope>NUCLEOTIDE SEQUENCE [LARGE SCALE GENOMIC DNA]</scope>
    <source>
        <strain evidence="9 10">JCM14086</strain>
    </source>
</reference>
<comment type="similarity">
    <text evidence="2 7">Belongs to the ExbD/TolR family.</text>
</comment>
<evidence type="ECO:0000256" key="5">
    <source>
        <dbReference type="ARBA" id="ARBA00022989"/>
    </source>
</evidence>
<proteinExistence type="inferred from homology"/>
<evidence type="ECO:0000256" key="1">
    <source>
        <dbReference type="ARBA" id="ARBA00004162"/>
    </source>
</evidence>
<feature type="transmembrane region" description="Helical" evidence="8">
    <location>
        <begin position="15"/>
        <end position="36"/>
    </location>
</feature>
<keyword evidence="10" id="KW-1185">Reference proteome</keyword>
<dbReference type="Gene3D" id="3.30.420.270">
    <property type="match status" value="1"/>
</dbReference>
<dbReference type="PANTHER" id="PTHR30558">
    <property type="entry name" value="EXBD MEMBRANE COMPONENT OF PMF-DRIVEN MACROMOLECULE IMPORT SYSTEM"/>
    <property type="match status" value="1"/>
</dbReference>
<dbReference type="RefSeq" id="WP_185691236.1">
    <property type="nucleotide sequence ID" value="NZ_JACHVA010000022.1"/>
</dbReference>
<evidence type="ECO:0000256" key="8">
    <source>
        <dbReference type="SAM" id="Phobius"/>
    </source>
</evidence>
<evidence type="ECO:0000256" key="6">
    <source>
        <dbReference type="ARBA" id="ARBA00023136"/>
    </source>
</evidence>
<dbReference type="EMBL" id="JACHVA010000022">
    <property type="protein sequence ID" value="MBC2600489.1"/>
    <property type="molecule type" value="Genomic_DNA"/>
</dbReference>
<organism evidence="9 10">
    <name type="scientific">Puniceicoccus vermicola</name>
    <dbReference type="NCBI Taxonomy" id="388746"/>
    <lineage>
        <taxon>Bacteria</taxon>
        <taxon>Pseudomonadati</taxon>
        <taxon>Verrucomicrobiota</taxon>
        <taxon>Opitutia</taxon>
        <taxon>Puniceicoccales</taxon>
        <taxon>Puniceicoccaceae</taxon>
        <taxon>Puniceicoccus</taxon>
    </lineage>
</organism>
<evidence type="ECO:0000313" key="9">
    <source>
        <dbReference type="EMBL" id="MBC2600489.1"/>
    </source>
</evidence>
<name>A0A7X1AVF7_9BACT</name>
<dbReference type="GO" id="GO:0005886">
    <property type="term" value="C:plasma membrane"/>
    <property type="evidence" value="ECO:0007669"/>
    <property type="project" value="UniProtKB-SubCell"/>
</dbReference>
<comment type="subcellular location">
    <subcellularLocation>
        <location evidence="1">Cell membrane</location>
        <topology evidence="1">Single-pass membrane protein</topology>
    </subcellularLocation>
    <subcellularLocation>
        <location evidence="7">Cell membrane</location>
        <topology evidence="7">Single-pass type II membrane protein</topology>
    </subcellularLocation>
</comment>
<dbReference type="Pfam" id="PF02472">
    <property type="entry name" value="ExbD"/>
    <property type="match status" value="1"/>
</dbReference>
<keyword evidence="7" id="KW-0813">Transport</keyword>
<evidence type="ECO:0000256" key="3">
    <source>
        <dbReference type="ARBA" id="ARBA00022475"/>
    </source>
</evidence>
<evidence type="ECO:0000256" key="4">
    <source>
        <dbReference type="ARBA" id="ARBA00022692"/>
    </source>
</evidence>
<keyword evidence="4 7" id="KW-0812">Transmembrane</keyword>
<keyword evidence="3" id="KW-1003">Cell membrane</keyword>
<evidence type="ECO:0000256" key="2">
    <source>
        <dbReference type="ARBA" id="ARBA00005811"/>
    </source>
</evidence>
<protein>
    <submittedName>
        <fullName evidence="9">Biopolymer transporter ExbD</fullName>
    </submittedName>
</protein>
<sequence length="144" mass="15611">MKSEEILSGKLKPDLTPMIDVVFLLLIFFMVTTSLIKEEADLGIQLPTSTAAKASDELPNRHVIDILPDGSVLFNGSPIASPAERITLNGLIATLRRVKATSDRMDQKTVVVIVADPLSPHFKAIEVLDACAAADIKYVSFGDY</sequence>
<dbReference type="GO" id="GO:0022857">
    <property type="term" value="F:transmembrane transporter activity"/>
    <property type="evidence" value="ECO:0007669"/>
    <property type="project" value="InterPro"/>
</dbReference>
<keyword evidence="6 8" id="KW-0472">Membrane</keyword>
<dbReference type="InterPro" id="IPR003400">
    <property type="entry name" value="ExbD"/>
</dbReference>
<comment type="caution">
    <text evidence="9">The sequence shown here is derived from an EMBL/GenBank/DDBJ whole genome shotgun (WGS) entry which is preliminary data.</text>
</comment>
<evidence type="ECO:0000256" key="7">
    <source>
        <dbReference type="RuleBase" id="RU003879"/>
    </source>
</evidence>
<dbReference type="GO" id="GO:0015031">
    <property type="term" value="P:protein transport"/>
    <property type="evidence" value="ECO:0007669"/>
    <property type="project" value="UniProtKB-KW"/>
</dbReference>
<gene>
    <name evidence="9" type="ORF">H5P30_01705</name>
</gene>
<keyword evidence="7" id="KW-0653">Protein transport</keyword>